<accession>A0A7L9RTE1</accession>
<dbReference type="Proteomes" id="UP000594001">
    <property type="component" value="Chromosome"/>
</dbReference>
<dbReference type="InterPro" id="IPR012347">
    <property type="entry name" value="Ferritin-like"/>
</dbReference>
<dbReference type="AlphaFoldDB" id="A0A7L9RTE1"/>
<dbReference type="CDD" id="cd00657">
    <property type="entry name" value="Ferritin_like"/>
    <property type="match status" value="1"/>
</dbReference>
<feature type="domain" description="DUF2383" evidence="1">
    <location>
        <begin position="13"/>
        <end position="117"/>
    </location>
</feature>
<sequence>MTNNLENLKESLDVLISIAQLDIDDAHAYDQAISNLGDEEIKAKFTLFKSDHERHILELSKLIKELEGKPPEYSRDFKGYLISGYTAVRSMMGTKGALEAMQTNEKMTVKRYEEALQNNLNPMARELLTKNLQEERLHLKFIENALSSEIWKK</sequence>
<dbReference type="InterPro" id="IPR009078">
    <property type="entry name" value="Ferritin-like_SF"/>
</dbReference>
<dbReference type="Gene3D" id="1.20.1260.10">
    <property type="match status" value="1"/>
</dbReference>
<evidence type="ECO:0000313" key="2">
    <source>
        <dbReference type="EMBL" id="QOL19893.1"/>
    </source>
</evidence>
<gene>
    <name evidence="2" type="ORF">CPBP_00664</name>
</gene>
<dbReference type="SUPFAM" id="SSF47240">
    <property type="entry name" value="Ferritin-like"/>
    <property type="match status" value="1"/>
</dbReference>
<keyword evidence="3" id="KW-1185">Reference proteome</keyword>
<dbReference type="KEGG" id="pbal:CPBP_00664"/>
<proteinExistence type="predicted"/>
<reference evidence="2 3" key="1">
    <citation type="submission" date="2020-06" db="EMBL/GenBank/DDBJ databases">
        <title>The endosymbiont of the kinetoplastid Bodo saltans is a Paracaedibacter-like alpha-proteobacterium possessing a putative toxin-antitoxin system.</title>
        <authorList>
            <person name="Midha S."/>
            <person name="Rigden D.J."/>
            <person name="Siozios S."/>
            <person name="Hurst G.D.D."/>
            <person name="Jackson A.P."/>
        </authorList>
    </citation>
    <scope>NUCLEOTIDE SEQUENCE [LARGE SCALE GENOMIC DNA]</scope>
    <source>
        <strain evidence="2">Lake Konstanz</strain>
    </source>
</reference>
<name>A0A7L9RTE1_9PROT</name>
<protein>
    <recommendedName>
        <fullName evidence="1">DUF2383 domain-containing protein</fullName>
    </recommendedName>
</protein>
<dbReference type="InterPro" id="IPR019052">
    <property type="entry name" value="DUF2383"/>
</dbReference>
<dbReference type="RefSeq" id="WP_350331452.1">
    <property type="nucleotide sequence ID" value="NZ_CP054719.1"/>
</dbReference>
<evidence type="ECO:0000313" key="3">
    <source>
        <dbReference type="Proteomes" id="UP000594001"/>
    </source>
</evidence>
<dbReference type="EMBL" id="CP054719">
    <property type="protein sequence ID" value="QOL19893.1"/>
    <property type="molecule type" value="Genomic_DNA"/>
</dbReference>
<dbReference type="Pfam" id="PF09537">
    <property type="entry name" value="DUF2383"/>
    <property type="match status" value="1"/>
</dbReference>
<evidence type="ECO:0000259" key="1">
    <source>
        <dbReference type="Pfam" id="PF09537"/>
    </source>
</evidence>
<organism evidence="2 3">
    <name type="scientific">Candidatus Bodocaedibacter vickermanii</name>
    <dbReference type="NCBI Taxonomy" id="2741701"/>
    <lineage>
        <taxon>Bacteria</taxon>
        <taxon>Pseudomonadati</taxon>
        <taxon>Pseudomonadota</taxon>
        <taxon>Alphaproteobacteria</taxon>
        <taxon>Holosporales</taxon>
        <taxon>Candidatus Paracaedibacteraceae</taxon>
        <taxon>Candidatus Bodocaedibacter</taxon>
    </lineage>
</organism>